<dbReference type="Gene3D" id="1.20.1290.10">
    <property type="entry name" value="AhpD-like"/>
    <property type="match status" value="1"/>
</dbReference>
<reference evidence="2 3" key="1">
    <citation type="submission" date="2022-02" db="EMBL/GenBank/DDBJ databases">
        <authorList>
            <person name="Min J."/>
        </authorList>
    </citation>
    <scope>NUCLEOTIDE SEQUENCE [LARGE SCALE GENOMIC DNA]</scope>
    <source>
        <strain evidence="2 3">GR10-1</strain>
    </source>
</reference>
<comment type="caution">
    <text evidence="2">The sequence shown here is derived from an EMBL/GenBank/DDBJ whole genome shotgun (WGS) entry which is preliminary data.</text>
</comment>
<organism evidence="2 3">
    <name type="scientific">Niabella ginsengisoli</name>
    <dbReference type="NCBI Taxonomy" id="522298"/>
    <lineage>
        <taxon>Bacteria</taxon>
        <taxon>Pseudomonadati</taxon>
        <taxon>Bacteroidota</taxon>
        <taxon>Chitinophagia</taxon>
        <taxon>Chitinophagales</taxon>
        <taxon>Chitinophagaceae</taxon>
        <taxon>Niabella</taxon>
    </lineage>
</organism>
<dbReference type="EMBL" id="JAKWBL010000002">
    <property type="protein sequence ID" value="MCH5598901.1"/>
    <property type="molecule type" value="Genomic_DNA"/>
</dbReference>
<gene>
    <name evidence="2" type="ORF">MKP09_13785</name>
</gene>
<dbReference type="PANTHER" id="PTHR35446:SF2">
    <property type="entry name" value="CARBOXYMUCONOLACTONE DECARBOXYLASE-LIKE DOMAIN-CONTAINING PROTEIN"/>
    <property type="match status" value="1"/>
</dbReference>
<evidence type="ECO:0000259" key="1">
    <source>
        <dbReference type="Pfam" id="PF02627"/>
    </source>
</evidence>
<evidence type="ECO:0000313" key="2">
    <source>
        <dbReference type="EMBL" id="MCH5598901.1"/>
    </source>
</evidence>
<dbReference type="Proteomes" id="UP001202248">
    <property type="component" value="Unassembled WGS sequence"/>
</dbReference>
<keyword evidence="3" id="KW-1185">Reference proteome</keyword>
<dbReference type="NCBIfam" id="TIGR00778">
    <property type="entry name" value="ahpD_dom"/>
    <property type="match status" value="1"/>
</dbReference>
<dbReference type="SUPFAM" id="SSF69118">
    <property type="entry name" value="AhpD-like"/>
    <property type="match status" value="1"/>
</dbReference>
<feature type="domain" description="Carboxymuconolactone decarboxylase-like" evidence="1">
    <location>
        <begin position="19"/>
        <end position="82"/>
    </location>
</feature>
<dbReference type="PANTHER" id="PTHR35446">
    <property type="entry name" value="SI:CH211-175M2.5"/>
    <property type="match status" value="1"/>
</dbReference>
<accession>A0ABS9SKS4</accession>
<sequence>MPTQIAKKYGSFSYDSLPLDRQTAELIRLWASIRYKCSYCTIFHTQDARNSGVDIHKVDNIMAFNESELFTDKEKAALSYAAAISYVDYKKLPAATAEAKNILMTKK</sequence>
<dbReference type="RefSeq" id="WP_240830567.1">
    <property type="nucleotide sequence ID" value="NZ_JAKWBL010000002.1"/>
</dbReference>
<protein>
    <submittedName>
        <fullName evidence="2">Carboxymuconolactone decarboxylase family protein</fullName>
    </submittedName>
</protein>
<dbReference type="InterPro" id="IPR029032">
    <property type="entry name" value="AhpD-like"/>
</dbReference>
<evidence type="ECO:0000313" key="3">
    <source>
        <dbReference type="Proteomes" id="UP001202248"/>
    </source>
</evidence>
<proteinExistence type="predicted"/>
<dbReference type="InterPro" id="IPR004675">
    <property type="entry name" value="AhpD_core"/>
</dbReference>
<dbReference type="InterPro" id="IPR003779">
    <property type="entry name" value="CMD-like"/>
</dbReference>
<name>A0ABS9SKS4_9BACT</name>
<dbReference type="Pfam" id="PF02627">
    <property type="entry name" value="CMD"/>
    <property type="match status" value="1"/>
</dbReference>